<dbReference type="Gene3D" id="3.40.50.150">
    <property type="entry name" value="Vaccinia Virus protein VP39"/>
    <property type="match status" value="1"/>
</dbReference>
<dbReference type="EMBL" id="BIXZ01000014">
    <property type="protein sequence ID" value="GCF16021.1"/>
    <property type="molecule type" value="Genomic_DNA"/>
</dbReference>
<evidence type="ECO:0000313" key="5">
    <source>
        <dbReference type="Proteomes" id="UP000304382"/>
    </source>
</evidence>
<dbReference type="AlphaFoldDB" id="A0A4C2ENB6"/>
<evidence type="ECO:0000256" key="1">
    <source>
        <dbReference type="ARBA" id="ARBA00022603"/>
    </source>
</evidence>
<dbReference type="InterPro" id="IPR002935">
    <property type="entry name" value="SAM_O-MeTrfase"/>
</dbReference>
<proteinExistence type="predicted"/>
<name>A0A4C2ENB6_9EURY</name>
<evidence type="ECO:0000256" key="2">
    <source>
        <dbReference type="ARBA" id="ARBA00022679"/>
    </source>
</evidence>
<dbReference type="PROSITE" id="PS51682">
    <property type="entry name" value="SAM_OMT_I"/>
    <property type="match status" value="1"/>
</dbReference>
<dbReference type="SUPFAM" id="SSF53335">
    <property type="entry name" value="S-adenosyl-L-methionine-dependent methyltransferases"/>
    <property type="match status" value="1"/>
</dbReference>
<gene>
    <name evidence="4" type="ORF">Harman_39560</name>
</gene>
<dbReference type="Proteomes" id="UP000304382">
    <property type="component" value="Unassembled WGS sequence"/>
</dbReference>
<keyword evidence="2" id="KW-0808">Transferase</keyword>
<evidence type="ECO:0000313" key="4">
    <source>
        <dbReference type="EMBL" id="GCF16021.1"/>
    </source>
</evidence>
<keyword evidence="1" id="KW-0489">Methyltransferase</keyword>
<sequence>MFVDAKKDEWEAYLESVVPLLRPGGVLVVDNLLWGVQVPLAAVNEESPDKEVASLLAFNERFVNRPQLQSVILPFADGTGFAVKAE</sequence>
<dbReference type="PANTHER" id="PTHR10509:SF14">
    <property type="entry name" value="CAFFEOYL-COA O-METHYLTRANSFERASE 3-RELATED"/>
    <property type="match status" value="1"/>
</dbReference>
<keyword evidence="3" id="KW-0949">S-adenosyl-L-methionine</keyword>
<dbReference type="InterPro" id="IPR029063">
    <property type="entry name" value="SAM-dependent_MTases_sf"/>
</dbReference>
<accession>A0A4C2ENB6</accession>
<comment type="caution">
    <text evidence="4">The sequence shown here is derived from an EMBL/GenBank/DDBJ whole genome shotgun (WGS) entry which is preliminary data.</text>
</comment>
<evidence type="ECO:0000256" key="3">
    <source>
        <dbReference type="ARBA" id="ARBA00022691"/>
    </source>
</evidence>
<dbReference type="PANTHER" id="PTHR10509">
    <property type="entry name" value="O-METHYLTRANSFERASE-RELATED"/>
    <property type="match status" value="1"/>
</dbReference>
<organism evidence="4 5">
    <name type="scientific">Haloarcula mannanilytica</name>
    <dbReference type="NCBI Taxonomy" id="2509225"/>
    <lineage>
        <taxon>Archaea</taxon>
        <taxon>Methanobacteriati</taxon>
        <taxon>Methanobacteriota</taxon>
        <taxon>Stenosarchaea group</taxon>
        <taxon>Halobacteria</taxon>
        <taxon>Halobacteriales</taxon>
        <taxon>Haloarculaceae</taxon>
        <taxon>Haloarcula</taxon>
    </lineage>
</organism>
<reference evidence="4 5" key="1">
    <citation type="submission" date="2019-02" db="EMBL/GenBank/DDBJ databases">
        <title>Haloarcula mannanilyticum sp. nov., a mannan degrading haloarchaeon isolated from commercial salt.</title>
        <authorList>
            <person name="Enomoto S."/>
            <person name="Shimane Y."/>
            <person name="Kamekura M."/>
            <person name="Ito T."/>
            <person name="Moriya O."/>
            <person name="Ihara K."/>
            <person name="Takahashi-Ando N."/>
            <person name="Fukushima Y."/>
            <person name="Yoshida Y."/>
            <person name="Usama R."/>
            <person name="Takai K."/>
            <person name="Minegishi H."/>
        </authorList>
    </citation>
    <scope>NUCLEOTIDE SEQUENCE [LARGE SCALE GENOMIC DNA]</scope>
    <source>
        <strain evidence="4 5">MD130-1</strain>
    </source>
</reference>
<keyword evidence="5" id="KW-1185">Reference proteome</keyword>
<evidence type="ECO:0008006" key="6">
    <source>
        <dbReference type="Google" id="ProtNLM"/>
    </source>
</evidence>
<dbReference type="Pfam" id="PF01596">
    <property type="entry name" value="Methyltransf_3"/>
    <property type="match status" value="1"/>
</dbReference>
<protein>
    <recommendedName>
        <fullName evidence="6">O-methyltransferase</fullName>
    </recommendedName>
</protein>
<dbReference type="GO" id="GO:0008757">
    <property type="term" value="F:S-adenosylmethionine-dependent methyltransferase activity"/>
    <property type="evidence" value="ECO:0007669"/>
    <property type="project" value="TreeGrafter"/>
</dbReference>
<dbReference type="GO" id="GO:0032259">
    <property type="term" value="P:methylation"/>
    <property type="evidence" value="ECO:0007669"/>
    <property type="project" value="UniProtKB-KW"/>
</dbReference>
<dbReference type="GO" id="GO:0008171">
    <property type="term" value="F:O-methyltransferase activity"/>
    <property type="evidence" value="ECO:0007669"/>
    <property type="project" value="InterPro"/>
</dbReference>
<dbReference type="InterPro" id="IPR050362">
    <property type="entry name" value="Cation-dep_OMT"/>
</dbReference>